<dbReference type="GO" id="GO:0006281">
    <property type="term" value="P:DNA repair"/>
    <property type="evidence" value="ECO:0007669"/>
    <property type="project" value="InterPro"/>
</dbReference>
<evidence type="ECO:0000256" key="2">
    <source>
        <dbReference type="ARBA" id="ARBA00023242"/>
    </source>
</evidence>
<dbReference type="SUPFAM" id="SSF48150">
    <property type="entry name" value="DNA-glycosylase"/>
    <property type="match status" value="1"/>
</dbReference>
<dbReference type="STRING" id="3821.A0A151SQL7"/>
<dbReference type="InterPro" id="IPR011257">
    <property type="entry name" value="DNA_glycosylase"/>
</dbReference>
<evidence type="ECO:0000313" key="3">
    <source>
        <dbReference type="EMBL" id="KYP57120.1"/>
    </source>
</evidence>
<gene>
    <name evidence="3" type="ORF">KK1_003378</name>
</gene>
<organism evidence="3 4">
    <name type="scientific">Cajanus cajan</name>
    <name type="common">Pigeon pea</name>
    <name type="synonym">Cajanus indicus</name>
    <dbReference type="NCBI Taxonomy" id="3821"/>
    <lineage>
        <taxon>Eukaryota</taxon>
        <taxon>Viridiplantae</taxon>
        <taxon>Streptophyta</taxon>
        <taxon>Embryophyta</taxon>
        <taxon>Tracheophyta</taxon>
        <taxon>Spermatophyta</taxon>
        <taxon>Magnoliopsida</taxon>
        <taxon>eudicotyledons</taxon>
        <taxon>Gunneridae</taxon>
        <taxon>Pentapetalae</taxon>
        <taxon>rosids</taxon>
        <taxon>fabids</taxon>
        <taxon>Fabales</taxon>
        <taxon>Fabaceae</taxon>
        <taxon>Papilionoideae</taxon>
        <taxon>50 kb inversion clade</taxon>
        <taxon>NPAAA clade</taxon>
        <taxon>indigoferoid/millettioid clade</taxon>
        <taxon>Phaseoleae</taxon>
        <taxon>Cajanus</taxon>
    </lineage>
</organism>
<dbReference type="AlphaFoldDB" id="A0A151SQL7"/>
<keyword evidence="2" id="KW-0539">Nucleus</keyword>
<comment type="subcellular location">
    <subcellularLocation>
        <location evidence="1">Nucleus</location>
    </subcellularLocation>
</comment>
<dbReference type="PANTHER" id="PTHR15074">
    <property type="entry name" value="METHYL-CPG-BINDING PROTEIN"/>
    <property type="match status" value="1"/>
</dbReference>
<name>A0A151SQL7_CAJCA</name>
<dbReference type="EMBL" id="CM003613">
    <property type="protein sequence ID" value="KYP57120.1"/>
    <property type="molecule type" value="Genomic_DNA"/>
</dbReference>
<proteinExistence type="predicted"/>
<protein>
    <submittedName>
        <fullName evidence="3">Methyl-CpG-binding domain protein 4</fullName>
    </submittedName>
</protein>
<accession>A0A151SQL7</accession>
<reference evidence="3 4" key="1">
    <citation type="journal article" date="2012" name="Nat. Biotechnol.">
        <title>Draft genome sequence of pigeonpea (Cajanus cajan), an orphan legume crop of resource-poor farmers.</title>
        <authorList>
            <person name="Varshney R.K."/>
            <person name="Chen W."/>
            <person name="Li Y."/>
            <person name="Bharti A.K."/>
            <person name="Saxena R.K."/>
            <person name="Schlueter J.A."/>
            <person name="Donoghue M.T."/>
            <person name="Azam S."/>
            <person name="Fan G."/>
            <person name="Whaley A.M."/>
            <person name="Farmer A.D."/>
            <person name="Sheridan J."/>
            <person name="Iwata A."/>
            <person name="Tuteja R."/>
            <person name="Penmetsa R.V."/>
            <person name="Wu W."/>
            <person name="Upadhyaya H.D."/>
            <person name="Yang S.P."/>
            <person name="Shah T."/>
            <person name="Saxena K.B."/>
            <person name="Michael T."/>
            <person name="McCombie W.R."/>
            <person name="Yang B."/>
            <person name="Zhang G."/>
            <person name="Yang H."/>
            <person name="Wang J."/>
            <person name="Spillane C."/>
            <person name="Cook D.R."/>
            <person name="May G.D."/>
            <person name="Xu X."/>
            <person name="Jackson S.A."/>
        </authorList>
    </citation>
    <scope>NUCLEOTIDE SEQUENCE [LARGE SCALE GENOMIC DNA]</scope>
    <source>
        <strain evidence="4">cv. Asha</strain>
    </source>
</reference>
<dbReference type="Gramene" id="C.cajan_03300.t">
    <property type="protein sequence ID" value="C.cajan_03300.t"/>
    <property type="gene ID" value="C.cajan_03300"/>
</dbReference>
<dbReference type="PANTHER" id="PTHR15074:SF0">
    <property type="entry name" value="METHYL-CPG-BINDING DOMAIN PROTEIN 4-LIKE PROTEIN"/>
    <property type="match status" value="1"/>
</dbReference>
<keyword evidence="4" id="KW-1185">Reference proteome</keyword>
<dbReference type="InterPro" id="IPR045138">
    <property type="entry name" value="MeCP2/MBD4"/>
</dbReference>
<evidence type="ECO:0000256" key="1">
    <source>
        <dbReference type="ARBA" id="ARBA00004123"/>
    </source>
</evidence>
<dbReference type="FunFam" id="1.10.340.30:FF:000007">
    <property type="entry name" value="Methyl-CpG-binding domain protein 4"/>
    <property type="match status" value="1"/>
</dbReference>
<dbReference type="GO" id="GO:0003824">
    <property type="term" value="F:catalytic activity"/>
    <property type="evidence" value="ECO:0007669"/>
    <property type="project" value="InterPro"/>
</dbReference>
<dbReference type="Proteomes" id="UP000075243">
    <property type="component" value="Chromosome 11"/>
</dbReference>
<evidence type="ECO:0000313" key="4">
    <source>
        <dbReference type="Proteomes" id="UP000075243"/>
    </source>
</evidence>
<dbReference type="Gene3D" id="1.10.340.30">
    <property type="entry name" value="Hypothetical protein, domain 2"/>
    <property type="match status" value="1"/>
</dbReference>
<sequence>MRTCTFGDKIPIENFKYEGKRASTKDETAEHAQIRKVSPSFQSYIVKKDGAESRCLDSEIGSHALPSTGGRLLEHKLLEDGNVLENGKINFKKRAISNKLRENGNEATTSKIKSKKTKPIVQKNVAHGIRYVSPYFHNDNGKKINVKPLVKHSKSESIDLHAFENSAEDQLEVNTSSCSEESIEIKRKLSALEIWDEAYKRRTPDNTWKPPRSATGLIQEDHIHDPWRVLVICMLLNRTTGRQAKKIVSDLFKLCPDAKSCTQVAREEIEKTIQSLGLQHKRAAMLQRFSEEYLDESWTHVTQLHGVGKYAADAYAIFITGMWDRVKPTDHMLNYYWEFLHRIKYES</sequence>
<dbReference type="GO" id="GO:0005634">
    <property type="term" value="C:nucleus"/>
    <property type="evidence" value="ECO:0007669"/>
    <property type="project" value="UniProtKB-SubCell"/>
</dbReference>
<dbReference type="GO" id="GO:0003677">
    <property type="term" value="F:DNA binding"/>
    <property type="evidence" value="ECO:0007669"/>
    <property type="project" value="InterPro"/>
</dbReference>